<dbReference type="Pfam" id="PF06585">
    <property type="entry name" value="JHBP"/>
    <property type="match status" value="1"/>
</dbReference>
<dbReference type="STRING" id="543379.A0A232FHK5"/>
<dbReference type="EMBL" id="NNAY01000182">
    <property type="protein sequence ID" value="OXU30231.1"/>
    <property type="molecule type" value="Genomic_DNA"/>
</dbReference>
<dbReference type="GO" id="GO:0005615">
    <property type="term" value="C:extracellular space"/>
    <property type="evidence" value="ECO:0007669"/>
    <property type="project" value="TreeGrafter"/>
</dbReference>
<name>A0A232FHK5_9HYME</name>
<dbReference type="PANTHER" id="PTHR11008:SF39">
    <property type="entry name" value="CIRCADIAN CLOCK-CONTROLLED PROTEIN-LIKE PROTEIN"/>
    <property type="match status" value="1"/>
</dbReference>
<comment type="caution">
    <text evidence="1">The sequence shown here is derived from an EMBL/GenBank/DDBJ whole genome shotgun (WGS) entry which is preliminary data.</text>
</comment>
<dbReference type="InterPro" id="IPR010562">
    <property type="entry name" value="Haemolymph_juvenile_hormone-bd"/>
</dbReference>
<organism evidence="1 2">
    <name type="scientific">Trichomalopsis sarcophagae</name>
    <dbReference type="NCBI Taxonomy" id="543379"/>
    <lineage>
        <taxon>Eukaryota</taxon>
        <taxon>Metazoa</taxon>
        <taxon>Ecdysozoa</taxon>
        <taxon>Arthropoda</taxon>
        <taxon>Hexapoda</taxon>
        <taxon>Insecta</taxon>
        <taxon>Pterygota</taxon>
        <taxon>Neoptera</taxon>
        <taxon>Endopterygota</taxon>
        <taxon>Hymenoptera</taxon>
        <taxon>Apocrita</taxon>
        <taxon>Proctotrupomorpha</taxon>
        <taxon>Chalcidoidea</taxon>
        <taxon>Pteromalidae</taxon>
        <taxon>Pteromalinae</taxon>
        <taxon>Trichomalopsis</taxon>
    </lineage>
</organism>
<accession>A0A232FHK5</accession>
<dbReference type="Proteomes" id="UP000215335">
    <property type="component" value="Unassembled WGS sequence"/>
</dbReference>
<dbReference type="Gene3D" id="3.15.10.30">
    <property type="entry name" value="Haemolymph juvenile hormone binding protein"/>
    <property type="match status" value="1"/>
</dbReference>
<proteinExistence type="predicted"/>
<sequence>MEQGGRPDDYSIDALSVFSFDIVQPIGQRLVFGPSSFKIRDLKADTNDVKFTFRVSFGKLQFKGKYSIDARLLLLRLAGSGDLTGNFTGYESDVVLRARKVHRDNDVYLNFEKMKLAITIGSAKVHLSNLFGGDPILGPASNDILNANSAVFLDELRPVLETALADLFTNVANKITGSFTYDELFPKD</sequence>
<evidence type="ECO:0000313" key="2">
    <source>
        <dbReference type="Proteomes" id="UP000215335"/>
    </source>
</evidence>
<dbReference type="InterPro" id="IPR038606">
    <property type="entry name" value="To_sf"/>
</dbReference>
<dbReference type="AlphaFoldDB" id="A0A232FHK5"/>
<dbReference type="PANTHER" id="PTHR11008">
    <property type="entry name" value="PROTEIN TAKEOUT-LIKE PROTEIN"/>
    <property type="match status" value="1"/>
</dbReference>
<dbReference type="SMART" id="SM00700">
    <property type="entry name" value="JHBP"/>
    <property type="match status" value="1"/>
</dbReference>
<protein>
    <submittedName>
        <fullName evidence="1">Uncharacterized protein</fullName>
    </submittedName>
</protein>
<dbReference type="OrthoDB" id="8179031at2759"/>
<keyword evidence="2" id="KW-1185">Reference proteome</keyword>
<evidence type="ECO:0000313" key="1">
    <source>
        <dbReference type="EMBL" id="OXU30231.1"/>
    </source>
</evidence>
<gene>
    <name evidence="1" type="ORF">TSAR_013148</name>
</gene>
<reference evidence="1 2" key="1">
    <citation type="journal article" date="2017" name="Curr. Biol.">
        <title>The Evolution of Venom by Co-option of Single-Copy Genes.</title>
        <authorList>
            <person name="Martinson E.O."/>
            <person name="Mrinalini"/>
            <person name="Kelkar Y.D."/>
            <person name="Chang C.H."/>
            <person name="Werren J.H."/>
        </authorList>
    </citation>
    <scope>NUCLEOTIDE SEQUENCE [LARGE SCALE GENOMIC DNA]</scope>
    <source>
        <strain evidence="1 2">Alberta</strain>
        <tissue evidence="1">Whole body</tissue>
    </source>
</reference>